<evidence type="ECO:0000259" key="1">
    <source>
        <dbReference type="Pfam" id="PF01433"/>
    </source>
</evidence>
<accession>A0ABV9T253</accession>
<gene>
    <name evidence="2" type="ORF">ACFPFU_13780</name>
</gene>
<reference evidence="3" key="1">
    <citation type="journal article" date="2019" name="Int. J. Syst. Evol. Microbiol.">
        <title>The Global Catalogue of Microorganisms (GCM) 10K type strain sequencing project: providing services to taxonomists for standard genome sequencing and annotation.</title>
        <authorList>
            <consortium name="The Broad Institute Genomics Platform"/>
            <consortium name="The Broad Institute Genome Sequencing Center for Infectious Disease"/>
            <person name="Wu L."/>
            <person name="Ma J."/>
        </authorList>
    </citation>
    <scope>NUCLEOTIDE SEQUENCE [LARGE SCALE GENOMIC DNA]</scope>
    <source>
        <strain evidence="3">CGMCC 4.7466</strain>
    </source>
</reference>
<dbReference type="InterPro" id="IPR014782">
    <property type="entry name" value="Peptidase_M1_dom"/>
</dbReference>
<dbReference type="InterPro" id="IPR027268">
    <property type="entry name" value="Peptidase_M4/M1_CTD_sf"/>
</dbReference>
<dbReference type="SUPFAM" id="SSF55486">
    <property type="entry name" value="Metalloproteases ('zincins'), catalytic domain"/>
    <property type="match status" value="1"/>
</dbReference>
<dbReference type="SUPFAM" id="SSF63737">
    <property type="entry name" value="Leukotriene A4 hydrolase N-terminal domain"/>
    <property type="match status" value="1"/>
</dbReference>
<dbReference type="Gene3D" id="1.10.390.10">
    <property type="entry name" value="Neutral Protease Domain 2"/>
    <property type="match status" value="1"/>
</dbReference>
<organism evidence="2 3">
    <name type="scientific">Negadavirga shengliensis</name>
    <dbReference type="NCBI Taxonomy" id="1389218"/>
    <lineage>
        <taxon>Bacteria</taxon>
        <taxon>Pseudomonadati</taxon>
        <taxon>Bacteroidota</taxon>
        <taxon>Cytophagia</taxon>
        <taxon>Cytophagales</taxon>
        <taxon>Cyclobacteriaceae</taxon>
        <taxon>Negadavirga</taxon>
    </lineage>
</organism>
<dbReference type="PANTHER" id="PTHR11533:SF174">
    <property type="entry name" value="PUROMYCIN-SENSITIVE AMINOPEPTIDASE-RELATED"/>
    <property type="match status" value="1"/>
</dbReference>
<dbReference type="PANTHER" id="PTHR11533">
    <property type="entry name" value="PROTEASE M1 ZINC METALLOPROTEASE"/>
    <property type="match status" value="1"/>
</dbReference>
<dbReference type="EMBL" id="JBHSJJ010000007">
    <property type="protein sequence ID" value="MFC4872761.1"/>
    <property type="molecule type" value="Genomic_DNA"/>
</dbReference>
<keyword evidence="3" id="KW-1185">Reference proteome</keyword>
<feature type="domain" description="Peptidase M1 membrane alanine aminopeptidase" evidence="1">
    <location>
        <begin position="745"/>
        <end position="887"/>
    </location>
</feature>
<dbReference type="Proteomes" id="UP001595818">
    <property type="component" value="Unassembled WGS sequence"/>
</dbReference>
<dbReference type="Gene3D" id="2.60.40.1120">
    <property type="entry name" value="Carboxypeptidase-like, regulatory domain"/>
    <property type="match status" value="1"/>
</dbReference>
<protein>
    <submittedName>
        <fullName evidence="2">Carboxypeptidase-like regulatory domain-containing protein</fullName>
    </submittedName>
</protein>
<sequence length="969" mass="111860">MSTTWQTKAFATILFYTVAIPSLLAQQTHRTITGRIIDAETFTPVPYANVGIAGTSTGTVSNGEGAFIIKVPEKLQQDSLMVSFIGYQTFTQPISDIKEGPLSISLKPATVVLDEVLVEAQRKSAVEIIKEAIAAIPSNYDTAATQYRAFYREETTLEDQEVTFIESVLEVDRPSYVSKELDDQITTVKERRKNLDHSADPMLYHVLRLQGGAKYTIRSGDFIRFYKKPHKHSMLNEKNLKDYEFHLNRIISDGQKDMYEIEISPKHNKKAYVQGKMYLETQSLAFVRWELESTQKGIDLENSRNALQKKIGTMVTKASLKLSYFKEVINFDNHNHKWYVRDVQRDFEGLVNSRSRNMKNNLWKTNLFLTVTDIYSSNDKLAHMDRIYTGEHSGKHFSDDELFWENFNVIHPTSSSISGEFTVYTDTTSTFSGNAVHQPHTPVSNRQNGFTRADSLRGQLTPLRTCYDVTFYDLDVEVYIDDRFISGSNKIRFLVTEPFKNMQVDLYANMEIHKILYGNTELDYTREFNAVFIEFPNPLKQGTEEEITVFYSGKPKEPNKDISMDGGFMWEKDEEGNPWVQVVCQGSGASLWWPNKDHLSDEPDSARIAVTVPKGLMNISNGRLRKTTELPGNLTRYEWYVTYPINNYNVTLNIGKYMHLQDLHITDDTLTLDYYVMPYNLEKGKIIFDGVKPMLAVLESHYGKYPFPRDGFKLMESLYPMEHQSAVSFGKIPEHEVKEPLEAPMGLVWHEVAHEWWGNNVSCKDMADMWFHEAFATYSERLYMMDLFGEEGEAGFIQDLPDQVIGREPIIGVRDVNHIHYDIGDMYGKGALVLHTFRNVLDNDELWLALQSGIQCDFRYQTITTDDLVNYINIKTKADYTYFFDQYLKHAGLPKLILKLEEKNHSLVVNYKWEADVDNFSMPIRITTFSGTFGWIHPTTDWQDIRLEEMSYEDFEVDQQSFLIEVEEL</sequence>
<dbReference type="Pfam" id="PF01433">
    <property type="entry name" value="Peptidase_M1"/>
    <property type="match status" value="1"/>
</dbReference>
<dbReference type="InterPro" id="IPR050344">
    <property type="entry name" value="Peptidase_M1_aminopeptidases"/>
</dbReference>
<dbReference type="CDD" id="cd09603">
    <property type="entry name" value="M1_APN_like"/>
    <property type="match status" value="1"/>
</dbReference>
<dbReference type="RefSeq" id="WP_377065344.1">
    <property type="nucleotide sequence ID" value="NZ_JBHSJJ010000007.1"/>
</dbReference>
<dbReference type="InterPro" id="IPR042097">
    <property type="entry name" value="Aminopeptidase_N-like_N_sf"/>
</dbReference>
<dbReference type="InterPro" id="IPR008969">
    <property type="entry name" value="CarboxyPept-like_regulatory"/>
</dbReference>
<proteinExistence type="predicted"/>
<dbReference type="SUPFAM" id="SSF49464">
    <property type="entry name" value="Carboxypeptidase regulatory domain-like"/>
    <property type="match status" value="1"/>
</dbReference>
<name>A0ABV9T253_9BACT</name>
<dbReference type="Gene3D" id="2.60.40.1730">
    <property type="entry name" value="tricorn interacting facor f3 domain"/>
    <property type="match status" value="1"/>
</dbReference>
<comment type="caution">
    <text evidence="2">The sequence shown here is derived from an EMBL/GenBank/DDBJ whole genome shotgun (WGS) entry which is preliminary data.</text>
</comment>
<evidence type="ECO:0000313" key="2">
    <source>
        <dbReference type="EMBL" id="MFC4872761.1"/>
    </source>
</evidence>
<dbReference type="Pfam" id="PF13715">
    <property type="entry name" value="CarbopepD_reg_2"/>
    <property type="match status" value="1"/>
</dbReference>
<evidence type="ECO:0000313" key="3">
    <source>
        <dbReference type="Proteomes" id="UP001595818"/>
    </source>
</evidence>